<proteinExistence type="predicted"/>
<keyword evidence="1" id="KW-0812">Transmembrane</keyword>
<evidence type="ECO:0000313" key="4">
    <source>
        <dbReference type="Proteomes" id="UP000248887"/>
    </source>
</evidence>
<evidence type="ECO:0000313" key="3">
    <source>
        <dbReference type="EMBL" id="PZQ83714.1"/>
    </source>
</evidence>
<reference evidence="3 4" key="1">
    <citation type="submission" date="2017-08" db="EMBL/GenBank/DDBJ databases">
        <title>Infants hospitalized years apart are colonized by the same room-sourced microbial strains.</title>
        <authorList>
            <person name="Brooks B."/>
            <person name="Olm M.R."/>
            <person name="Firek B.A."/>
            <person name="Baker R."/>
            <person name="Thomas B.C."/>
            <person name="Morowitz M.J."/>
            <person name="Banfield J.F."/>
        </authorList>
    </citation>
    <scope>NUCLEOTIDE SEQUENCE [LARGE SCALE GENOMIC DNA]</scope>
    <source>
        <strain evidence="3">S2_005_001_R2_27</strain>
    </source>
</reference>
<organism evidence="3 4">
    <name type="scientific">Ancylobacter novellus</name>
    <name type="common">Thiobacillus novellus</name>
    <dbReference type="NCBI Taxonomy" id="921"/>
    <lineage>
        <taxon>Bacteria</taxon>
        <taxon>Pseudomonadati</taxon>
        <taxon>Pseudomonadota</taxon>
        <taxon>Alphaproteobacteria</taxon>
        <taxon>Hyphomicrobiales</taxon>
        <taxon>Xanthobacteraceae</taxon>
        <taxon>Ancylobacter</taxon>
    </lineage>
</organism>
<sequence length="108" mass="10407">MSRPGALLVVIALLLPAGAAAAEPIGRIAALSPGVSFGQPARLAAADEHAKRQGVDDVGWGIDSGLQHALVGTALLGGAFTIGLLASGSLSTAIGAAGAVALSYAVLP</sequence>
<accession>A0A2W5R4M6</accession>
<keyword evidence="2" id="KW-0732">Signal</keyword>
<dbReference type="AlphaFoldDB" id="A0A2W5R4M6"/>
<evidence type="ECO:0000256" key="2">
    <source>
        <dbReference type="SAM" id="SignalP"/>
    </source>
</evidence>
<name>A0A2W5R4M6_ANCNO</name>
<gene>
    <name evidence="3" type="ORF">DI549_07610</name>
</gene>
<comment type="caution">
    <text evidence="3">The sequence shown here is derived from an EMBL/GenBank/DDBJ whole genome shotgun (WGS) entry which is preliminary data.</text>
</comment>
<feature type="chain" id="PRO_5016148063" evidence="2">
    <location>
        <begin position="22"/>
        <end position="108"/>
    </location>
</feature>
<keyword evidence="1" id="KW-0472">Membrane</keyword>
<keyword evidence="1" id="KW-1133">Transmembrane helix</keyword>
<feature type="signal peptide" evidence="2">
    <location>
        <begin position="1"/>
        <end position="21"/>
    </location>
</feature>
<dbReference type="Proteomes" id="UP000248887">
    <property type="component" value="Unassembled WGS sequence"/>
</dbReference>
<dbReference type="EMBL" id="QFQD01000017">
    <property type="protein sequence ID" value="PZQ83714.1"/>
    <property type="molecule type" value="Genomic_DNA"/>
</dbReference>
<protein>
    <submittedName>
        <fullName evidence="3">Uncharacterized protein</fullName>
    </submittedName>
</protein>
<evidence type="ECO:0000256" key="1">
    <source>
        <dbReference type="SAM" id="Phobius"/>
    </source>
</evidence>
<feature type="transmembrane region" description="Helical" evidence="1">
    <location>
        <begin position="74"/>
        <end position="107"/>
    </location>
</feature>